<evidence type="ECO:0000256" key="1">
    <source>
        <dbReference type="ARBA" id="ARBA00004911"/>
    </source>
</evidence>
<dbReference type="AlphaFoldDB" id="K0AWV9"/>
<dbReference type="InterPro" id="IPR017716">
    <property type="entry name" value="S-AdoMet_deCOase_pro-enz"/>
</dbReference>
<keyword evidence="3 15" id="KW-0949">S-adenosyl-L-methionine</keyword>
<keyword evidence="4 15" id="KW-0210">Decarboxylase</keyword>
<evidence type="ECO:0000256" key="3">
    <source>
        <dbReference type="ARBA" id="ARBA00022691"/>
    </source>
</evidence>
<evidence type="ECO:0000256" key="2">
    <source>
        <dbReference type="ARBA" id="ARBA00011601"/>
    </source>
</evidence>
<dbReference type="SUPFAM" id="SSF56276">
    <property type="entry name" value="S-adenosylmethionine decarboxylase"/>
    <property type="match status" value="1"/>
</dbReference>
<keyword evidence="9 15" id="KW-0456">Lyase</keyword>
<dbReference type="PATRIC" id="fig|1128398.3.peg.145"/>
<dbReference type="InterPro" id="IPR042284">
    <property type="entry name" value="AdoMetDC_N"/>
</dbReference>
<comment type="catalytic activity">
    <reaction evidence="12 15">
        <text>S-adenosyl-L-methionine + H(+) = S-adenosyl 3-(methylsulfanyl)propylamine + CO2</text>
        <dbReference type="Rhea" id="RHEA:15981"/>
        <dbReference type="ChEBI" id="CHEBI:15378"/>
        <dbReference type="ChEBI" id="CHEBI:16526"/>
        <dbReference type="ChEBI" id="CHEBI:57443"/>
        <dbReference type="ChEBI" id="CHEBI:59789"/>
        <dbReference type="EC" id="4.1.1.50"/>
    </reaction>
</comment>
<gene>
    <name evidence="15 16" type="primary">speH</name>
    <name evidence="16" type="ordered locus">Curi_c01450</name>
</gene>
<name>K0AWV9_GOTA9</name>
<dbReference type="Gene3D" id="3.30.360.110">
    <property type="entry name" value="S-adenosylmethionine decarboxylase domain"/>
    <property type="match status" value="1"/>
</dbReference>
<dbReference type="GO" id="GO:0016740">
    <property type="term" value="F:transferase activity"/>
    <property type="evidence" value="ECO:0007669"/>
    <property type="project" value="UniProtKB-KW"/>
</dbReference>
<dbReference type="UniPathway" id="UPA00331">
    <property type="reaction ID" value="UER00451"/>
</dbReference>
<dbReference type="PANTHER" id="PTHR33866">
    <property type="entry name" value="S-ADENOSYLMETHIONINE DECARBOXYLASE PROENZYME"/>
    <property type="match status" value="1"/>
</dbReference>
<evidence type="ECO:0000256" key="5">
    <source>
        <dbReference type="ARBA" id="ARBA00022813"/>
    </source>
</evidence>
<dbReference type="GO" id="GO:0008295">
    <property type="term" value="P:spermidine biosynthetic process"/>
    <property type="evidence" value="ECO:0007669"/>
    <property type="project" value="UniProtKB-UniRule"/>
</dbReference>
<evidence type="ECO:0000256" key="12">
    <source>
        <dbReference type="ARBA" id="ARBA00048112"/>
    </source>
</evidence>
<accession>K0AWV9</accession>
<comment type="function">
    <text evidence="13 15">Catalyzes the decarboxylation of S-adenosylmethionine to S-adenosylmethioninamine (dcAdoMet), the propylamine donor required for the synthesis of the polyamines spermine and spermidine from the diamine putrescine.</text>
</comment>
<feature type="active site" description="Proton acceptor; for processing activity" evidence="15">
    <location>
        <position position="70"/>
    </location>
</feature>
<sequence>MKIEQLGRHILVEFYNCDNDILNNHELIEQYMNEAAVNAKATIVKSVFHHFNPWGVSGVVVIQESHLTIHTWPEYGYAAVDLFTCGEEVDPWTGFAHLKKMLKSNRTETLEVPRGLVDKIERFSEDDIEIEDFKAKVI</sequence>
<comment type="cofactor">
    <cofactor evidence="15">
        <name>pyruvate</name>
        <dbReference type="ChEBI" id="CHEBI:15361"/>
    </cofactor>
    <text evidence="15">Binds 1 pyruvoyl group covalently per subunit.</text>
</comment>
<comment type="PTM">
    <text evidence="15">Is synthesized initially as an inactive proenzyme. Formation of the active enzyme involves a self-maturation process in which the active site pyruvoyl group is generated from an internal serine residue via an autocatalytic post-translational modification. Two non-identical subunits are generated from the proenzyme in this reaction, and the pyruvate is formed at the N-terminus of the alpha chain, which is derived from the carboxyl end of the proenzyme. The post-translation cleavage follows an unusual pathway, termed non-hydrolytic serinolysis, in which the side chain hydroxyl group of the serine supplies its oxygen atom to form the C-terminus of the beta chain, while the remainder of the serine residue undergoes an oxidative deamination to produce ammonia and the pyruvoyl group blocking the N-terminus of the alpha chain.</text>
</comment>
<dbReference type="InterPro" id="IPR003826">
    <property type="entry name" value="AdoMetDC_fam_prok"/>
</dbReference>
<proteinExistence type="inferred from homology"/>
<dbReference type="HOGENOM" id="CLU_125470_2_3_9"/>
<evidence type="ECO:0000256" key="15">
    <source>
        <dbReference type="HAMAP-Rule" id="MF_00464"/>
    </source>
</evidence>
<feature type="modified residue" description="Pyruvic acid (Ser); by autocatalysis" evidence="15">
    <location>
        <position position="65"/>
    </location>
</feature>
<feature type="site" description="Cleavage (non-hydrolytic); by autolysis" evidence="15">
    <location>
        <begin position="64"/>
        <end position="65"/>
    </location>
</feature>
<evidence type="ECO:0000256" key="6">
    <source>
        <dbReference type="ARBA" id="ARBA00023066"/>
    </source>
</evidence>
<feature type="active site" description="Proton donor; for catalytic activity" evidence="15">
    <location>
        <position position="85"/>
    </location>
</feature>
<feature type="chain" id="PRO_5023439589" description="S-adenosylmethionine decarboxylase beta chain" evidence="15">
    <location>
        <begin position="1"/>
        <end position="64"/>
    </location>
</feature>
<keyword evidence="6 15" id="KW-0745">Spermidine biosynthesis</keyword>
<dbReference type="NCBIfam" id="TIGR03330">
    <property type="entry name" value="SAM_DCase_Bsu"/>
    <property type="match status" value="1"/>
</dbReference>
<evidence type="ECO:0000313" key="17">
    <source>
        <dbReference type="Proteomes" id="UP000006094"/>
    </source>
</evidence>
<dbReference type="STRING" id="1128398.Curi_c01450"/>
<keyword evidence="16" id="KW-0808">Transferase</keyword>
<dbReference type="KEGG" id="cad:Curi_c01450"/>
<evidence type="ECO:0000256" key="9">
    <source>
        <dbReference type="ARBA" id="ARBA00023239"/>
    </source>
</evidence>
<dbReference type="Proteomes" id="UP000006094">
    <property type="component" value="Chromosome"/>
</dbReference>
<dbReference type="GO" id="GO:0005829">
    <property type="term" value="C:cytosol"/>
    <property type="evidence" value="ECO:0007669"/>
    <property type="project" value="TreeGrafter"/>
</dbReference>
<evidence type="ECO:0000256" key="8">
    <source>
        <dbReference type="ARBA" id="ARBA00023145"/>
    </source>
</evidence>
<evidence type="ECO:0000313" key="16">
    <source>
        <dbReference type="EMBL" id="AFS77225.1"/>
    </source>
</evidence>
<dbReference type="InterPro" id="IPR042286">
    <property type="entry name" value="AdoMetDC_C"/>
</dbReference>
<dbReference type="GO" id="GO:0004014">
    <property type="term" value="F:adenosylmethionine decarboxylase activity"/>
    <property type="evidence" value="ECO:0007669"/>
    <property type="project" value="UniProtKB-UniRule"/>
</dbReference>
<dbReference type="HAMAP" id="MF_00464">
    <property type="entry name" value="AdoMetDC_1"/>
    <property type="match status" value="1"/>
</dbReference>
<comment type="pathway">
    <text evidence="1 15">Amine and polyamine biosynthesis; S-adenosylmethioninamine biosynthesis; S-adenosylmethioninamine from S-adenosyl-L-methionine: step 1/1.</text>
</comment>
<keyword evidence="5 15" id="KW-0068">Autocatalytic cleavage</keyword>
<evidence type="ECO:0000256" key="7">
    <source>
        <dbReference type="ARBA" id="ARBA00023115"/>
    </source>
</evidence>
<feature type="chain" id="PRO_5023439590" description="S-adenosylmethionine decarboxylase alpha chain" evidence="15">
    <location>
        <begin position="65"/>
        <end position="138"/>
    </location>
</feature>
<dbReference type="EC" id="4.1.1.50" evidence="15"/>
<reference evidence="16 17" key="1">
    <citation type="journal article" date="2012" name="PLoS ONE">
        <title>The purine-utilizing bacterium Clostridium acidurici 9a: a genome-guided metabolic reconsideration.</title>
        <authorList>
            <person name="Hartwich K."/>
            <person name="Poehlein A."/>
            <person name="Daniel R."/>
        </authorList>
    </citation>
    <scope>NUCLEOTIDE SEQUENCE [LARGE SCALE GENOMIC DNA]</scope>
    <source>
        <strain evidence="17">ATCC 7906 / DSM 604 / BCRC 14475 / CIP 104303 / KCTC 5404 / NCIMB 10678 / 9a</strain>
    </source>
</reference>
<dbReference type="RefSeq" id="WP_014966362.1">
    <property type="nucleotide sequence ID" value="NC_018664.1"/>
</dbReference>
<dbReference type="Pfam" id="PF02675">
    <property type="entry name" value="AdoMet_dc"/>
    <property type="match status" value="1"/>
</dbReference>
<evidence type="ECO:0000256" key="4">
    <source>
        <dbReference type="ARBA" id="ARBA00022793"/>
    </source>
</evidence>
<dbReference type="Gene3D" id="3.30.160.750">
    <property type="match status" value="1"/>
</dbReference>
<evidence type="ECO:0000256" key="10">
    <source>
        <dbReference type="ARBA" id="ARBA00023270"/>
    </source>
</evidence>
<dbReference type="eggNOG" id="COG1586">
    <property type="taxonomic scope" value="Bacteria"/>
</dbReference>
<dbReference type="FunFam" id="3.30.360.110:FF:000001">
    <property type="entry name" value="S-adenosylmethionine decarboxylase proenzyme"/>
    <property type="match status" value="1"/>
</dbReference>
<keyword evidence="10 15" id="KW-0704">Schiff base</keyword>
<keyword evidence="17" id="KW-1185">Reference proteome</keyword>
<feature type="active site" description="Schiff-base intermediate with substrate; via pyruvic acid" evidence="15">
    <location>
        <position position="65"/>
    </location>
</feature>
<dbReference type="OrthoDB" id="5290709at2"/>
<dbReference type="InterPro" id="IPR016067">
    <property type="entry name" value="S-AdoMet_deCO2ase_core"/>
</dbReference>
<comment type="subunit">
    <text evidence="2 15">Heterotetramer of two alpha and two beta chains arranged as a dimer of alpha/beta heterodimers.</text>
</comment>
<organism evidence="16 17">
    <name type="scientific">Gottschalkia acidurici (strain ATCC 7906 / DSM 604 / BCRC 14475 / CIP 104303 / KCTC 5404 / NCIMB 10678 / 9a)</name>
    <name type="common">Clostridium acidurici</name>
    <dbReference type="NCBI Taxonomy" id="1128398"/>
    <lineage>
        <taxon>Bacteria</taxon>
        <taxon>Bacillati</taxon>
        <taxon>Bacillota</taxon>
        <taxon>Tissierellia</taxon>
        <taxon>Tissierellales</taxon>
        <taxon>Gottschalkiaceae</taxon>
        <taxon>Gottschalkia</taxon>
    </lineage>
</organism>
<comment type="similarity">
    <text evidence="14 15">Belongs to the prokaryotic AdoMetDC family. Type 1 subfamily.</text>
</comment>
<dbReference type="PANTHER" id="PTHR33866:SF2">
    <property type="entry name" value="S-ADENOSYLMETHIONINE DECARBOXYLASE PROENZYME"/>
    <property type="match status" value="1"/>
</dbReference>
<protein>
    <recommendedName>
        <fullName evidence="15">S-adenosylmethionine decarboxylase proenzyme</fullName>
        <shortName evidence="15">AdoMetDC</shortName>
        <shortName evidence="15">SAMDC</shortName>
        <ecNumber evidence="15">4.1.1.50</ecNumber>
    </recommendedName>
    <component>
        <recommendedName>
            <fullName evidence="15">S-adenosylmethionine decarboxylase beta chain</fullName>
        </recommendedName>
    </component>
    <component>
        <recommendedName>
            <fullName evidence="15">S-adenosylmethionine decarboxylase alpha chain</fullName>
        </recommendedName>
    </component>
</protein>
<dbReference type="EMBL" id="CP003326">
    <property type="protein sequence ID" value="AFS77225.1"/>
    <property type="molecule type" value="Genomic_DNA"/>
</dbReference>
<keyword evidence="11 15" id="KW-0670">Pyruvate</keyword>
<keyword evidence="8 15" id="KW-0865">Zymogen</keyword>
<evidence type="ECO:0000256" key="11">
    <source>
        <dbReference type="ARBA" id="ARBA00023317"/>
    </source>
</evidence>
<evidence type="ECO:0000256" key="14">
    <source>
        <dbReference type="ARBA" id="ARBA00061583"/>
    </source>
</evidence>
<evidence type="ECO:0000256" key="13">
    <source>
        <dbReference type="ARBA" id="ARBA00056215"/>
    </source>
</evidence>
<keyword evidence="7 15" id="KW-0620">Polyamine biosynthesis</keyword>